<dbReference type="GO" id="GO:0022857">
    <property type="term" value="F:transmembrane transporter activity"/>
    <property type="evidence" value="ECO:0007669"/>
    <property type="project" value="InterPro"/>
</dbReference>
<dbReference type="PANTHER" id="PTHR30472">
    <property type="entry name" value="FERRIC ENTEROBACTIN TRANSPORT SYSTEM PERMEASE PROTEIN"/>
    <property type="match status" value="1"/>
</dbReference>
<feature type="transmembrane region" description="Helical" evidence="8">
    <location>
        <begin position="229"/>
        <end position="246"/>
    </location>
</feature>
<evidence type="ECO:0000256" key="2">
    <source>
        <dbReference type="ARBA" id="ARBA00007935"/>
    </source>
</evidence>
<gene>
    <name evidence="9" type="ORF">CJ235_07440</name>
</gene>
<sequence>MKRLIILTVLLLLTTLLTLMLGDHVLMPQDVIGGLFNGADAYTNLVVTDLRLPRVFLAIVTGAALGVAGCVLQFITKNPLASPDVIGISQGANVGSLVFLIVLTTSTEALLMPIQYQPIFSMLGAIVITALLYLLALRKNYKRNRLILIGVSFNILCQAIIMFLILTSNKRSGQAQIWITGSVHQAEYYQAILITIVLAIVMFALTYFSRSMDIHYLGKNISDALGVRYQFISVFALISMSILIGISMSYVGGIQFVGLIAPHIAMRMGAHQFRSRMWSSALIGAMILLVSDLIGRTLFLPKEVPAGIFTALIGSPFFMYLLVKSRK</sequence>
<protein>
    <submittedName>
        <fullName evidence="9">Iron ABC transporter permease</fullName>
    </submittedName>
</protein>
<evidence type="ECO:0000256" key="7">
    <source>
        <dbReference type="ARBA" id="ARBA00023136"/>
    </source>
</evidence>
<dbReference type="EMBL" id="PNGG01000003">
    <property type="protein sequence ID" value="PMC19092.1"/>
    <property type="molecule type" value="Genomic_DNA"/>
</dbReference>
<dbReference type="Pfam" id="PF01032">
    <property type="entry name" value="FecCD"/>
    <property type="match status" value="1"/>
</dbReference>
<keyword evidence="7 8" id="KW-0472">Membrane</keyword>
<dbReference type="InterPro" id="IPR000522">
    <property type="entry name" value="ABC_transptr_permease_BtuC"/>
</dbReference>
<dbReference type="CDD" id="cd06550">
    <property type="entry name" value="TM_ABC_iron-siderophores_like"/>
    <property type="match status" value="1"/>
</dbReference>
<dbReference type="SUPFAM" id="SSF81345">
    <property type="entry name" value="ABC transporter involved in vitamin B12 uptake, BtuC"/>
    <property type="match status" value="1"/>
</dbReference>
<dbReference type="GO" id="GO:0005886">
    <property type="term" value="C:plasma membrane"/>
    <property type="evidence" value="ECO:0007669"/>
    <property type="project" value="UniProtKB-SubCell"/>
</dbReference>
<evidence type="ECO:0000256" key="5">
    <source>
        <dbReference type="ARBA" id="ARBA00022692"/>
    </source>
</evidence>
<accession>A0A1Z3U1X3</accession>
<evidence type="ECO:0000256" key="4">
    <source>
        <dbReference type="ARBA" id="ARBA00022475"/>
    </source>
</evidence>
<comment type="subcellular location">
    <subcellularLocation>
        <location evidence="1">Cell membrane</location>
        <topology evidence="1">Multi-pass membrane protein</topology>
    </subcellularLocation>
</comment>
<comment type="caution">
    <text evidence="9">The sequence shown here is derived from an EMBL/GenBank/DDBJ whole genome shotgun (WGS) entry which is preliminary data.</text>
</comment>
<dbReference type="AlphaFoldDB" id="A0A1Z3U1X3"/>
<dbReference type="GO" id="GO:0033214">
    <property type="term" value="P:siderophore-iron import into cell"/>
    <property type="evidence" value="ECO:0007669"/>
    <property type="project" value="TreeGrafter"/>
</dbReference>
<dbReference type="STRING" id="170573.GCA_001076995_00649"/>
<keyword evidence="3" id="KW-0813">Transport</keyword>
<feature type="transmembrane region" description="Helical" evidence="8">
    <location>
        <begin position="52"/>
        <end position="75"/>
    </location>
</feature>
<dbReference type="KEGG" id="spet:CEP67_08195"/>
<feature type="transmembrane region" description="Helical" evidence="8">
    <location>
        <begin position="119"/>
        <end position="137"/>
    </location>
</feature>
<keyword evidence="6 8" id="KW-1133">Transmembrane helix</keyword>
<dbReference type="RefSeq" id="WP_002471985.1">
    <property type="nucleotide sequence ID" value="NZ_CP022096.2"/>
</dbReference>
<evidence type="ECO:0000313" key="9">
    <source>
        <dbReference type="EMBL" id="PMC19092.1"/>
    </source>
</evidence>
<feature type="transmembrane region" description="Helical" evidence="8">
    <location>
        <begin position="304"/>
        <end position="323"/>
    </location>
</feature>
<organism evidence="9 10">
    <name type="scientific">Staphylococcus pettenkoferi</name>
    <dbReference type="NCBI Taxonomy" id="170573"/>
    <lineage>
        <taxon>Bacteria</taxon>
        <taxon>Bacillati</taxon>
        <taxon>Bacillota</taxon>
        <taxon>Bacilli</taxon>
        <taxon>Bacillales</taxon>
        <taxon>Staphylococcaceae</taxon>
        <taxon>Staphylococcus</taxon>
    </lineage>
</organism>
<feature type="transmembrane region" description="Helical" evidence="8">
    <location>
        <begin position="252"/>
        <end position="270"/>
    </location>
</feature>
<evidence type="ECO:0000256" key="3">
    <source>
        <dbReference type="ARBA" id="ARBA00022448"/>
    </source>
</evidence>
<keyword evidence="4" id="KW-1003">Cell membrane</keyword>
<dbReference type="PANTHER" id="PTHR30472:SF24">
    <property type="entry name" value="FERRIC ENTEROBACTIN TRANSPORT SYSTEM PERMEASE PROTEIN FEPG"/>
    <property type="match status" value="1"/>
</dbReference>
<feature type="transmembrane region" description="Helical" evidence="8">
    <location>
        <begin position="277"/>
        <end position="298"/>
    </location>
</feature>
<evidence type="ECO:0000256" key="8">
    <source>
        <dbReference type="SAM" id="Phobius"/>
    </source>
</evidence>
<dbReference type="InterPro" id="IPR037294">
    <property type="entry name" value="ABC_BtuC-like"/>
</dbReference>
<feature type="transmembrane region" description="Helical" evidence="8">
    <location>
        <begin position="87"/>
        <end position="107"/>
    </location>
</feature>
<reference evidence="9 10" key="1">
    <citation type="submission" date="2017-09" db="EMBL/GenBank/DDBJ databases">
        <title>Bacterial strain isolated from the female urinary microbiota.</title>
        <authorList>
            <person name="Thomas-White K."/>
            <person name="Kumar N."/>
            <person name="Forster S."/>
            <person name="Putonti C."/>
            <person name="Lawley T."/>
            <person name="Wolfe A.J."/>
        </authorList>
    </citation>
    <scope>NUCLEOTIDE SEQUENCE [LARGE SCALE GENOMIC DNA]</scope>
    <source>
        <strain evidence="9 10">UMB0834</strain>
    </source>
</reference>
<evidence type="ECO:0000313" key="10">
    <source>
        <dbReference type="Proteomes" id="UP000235748"/>
    </source>
</evidence>
<comment type="similarity">
    <text evidence="2">Belongs to the binding-protein-dependent transport system permease family. FecCD subfamily.</text>
</comment>
<feature type="transmembrane region" description="Helical" evidence="8">
    <location>
        <begin position="188"/>
        <end position="208"/>
    </location>
</feature>
<evidence type="ECO:0000256" key="6">
    <source>
        <dbReference type="ARBA" id="ARBA00022989"/>
    </source>
</evidence>
<dbReference type="GeneID" id="42043809"/>
<feature type="transmembrane region" description="Helical" evidence="8">
    <location>
        <begin position="146"/>
        <end position="168"/>
    </location>
</feature>
<dbReference type="Proteomes" id="UP000235748">
    <property type="component" value="Unassembled WGS sequence"/>
</dbReference>
<keyword evidence="5 8" id="KW-0812">Transmembrane</keyword>
<evidence type="ECO:0000256" key="1">
    <source>
        <dbReference type="ARBA" id="ARBA00004651"/>
    </source>
</evidence>
<proteinExistence type="inferred from homology"/>
<name>A0A1Z3U1X3_9STAP</name>
<dbReference type="Gene3D" id="1.10.3470.10">
    <property type="entry name" value="ABC transporter involved in vitamin B12 uptake, BtuC"/>
    <property type="match status" value="1"/>
</dbReference>